<evidence type="ECO:0000313" key="2">
    <source>
        <dbReference type="EMBL" id="QEZ47998.1"/>
    </source>
</evidence>
<dbReference type="InterPro" id="IPR007555">
    <property type="entry name" value="DUF499"/>
</dbReference>
<sequence>MTLKSWRQIAIPHDDVLKGTFQQAEFAADISRVHLGTATPEYQDASLFFQRTFITEGMRLLLDSVVKRLAGKGGDPVIQLQTAFGGGKTHTLLAVYHLAKGAVAAGKLQGIPPILNAAGILELPKARVAVLDGVELLDLASKPRTRGGVTVKTIWGELAWQLGGADGYALVREADENGTAPGKGALADLLASRAPCIILMDELVRYVSQFEEGKTLSGGTYDTQLSFIQALTEALKAVPTAILLASLPFSDREAGSQQGVKALRALEHYFGRVQALWKPVATEEAFEIVRRRLFANVNDRLAAEDVCRAYADFYSANAGDFPPETQESGYLDRLKHAYPIHPEVFDRLYEDWSSLDNFQRTRGVLKLMAKVIHRLWTSGNNDLLIQPGSLPLFDADTRNEAIYYLPAGWDPVLERDIDGERATTTELDNAKPLFGSIHACRRIARSVFLGSAPDAGAVGGAKHHRGLELERVLLGCAQPGQVVGHYKDGVRALVDRLQYFNSASNRFWFDTRPNLRREMEDRKRRFSLREDIHPFIKDKLRFANGVFGGVHVFTPSADVPDDWQLRLVVLPPEATFSRSGQEPAIEAALAILKSRGEQPRQKQNRLIFLAPDADSISRLRDQVSSTLAWQSIVSDVNEGRLNLDQLQAKQASQSLDLAKDSIGRMVRETYKWLLAPLQEAKPGKGVSEIQWEHFQINPAVANRTEEIEKTLREHELLITEWAPVHLAKMMQAWFWKEDAAAIPALETWRKTCCYLYLPRLLDADTMRSAINSGVASRDFFGIAYAVEDGRYQGFHFGERTMAILDETLLLVEPEAASAFAEKLAQEAAEREAKAKEASGGAKPTDSNPPAGSGATGAAGSAAGASGSDKTSTSGGPAGGGDAEPQPGGKVKKTMFFGSVELDPIKAKLQFSEVAEEVLLLFTQKQGVKVKVSLEIAAEAPGGFDDGVQRAARENCNNLKFKTHSFEE</sequence>
<evidence type="ECO:0000313" key="3">
    <source>
        <dbReference type="Proteomes" id="UP000325743"/>
    </source>
</evidence>
<organism evidence="2 3">
    <name type="scientific">Cupriavidus oxalaticus</name>
    <dbReference type="NCBI Taxonomy" id="96344"/>
    <lineage>
        <taxon>Bacteria</taxon>
        <taxon>Pseudomonadati</taxon>
        <taxon>Pseudomonadota</taxon>
        <taxon>Betaproteobacteria</taxon>
        <taxon>Burkholderiales</taxon>
        <taxon>Burkholderiaceae</taxon>
        <taxon>Cupriavidus</taxon>
    </lineage>
</organism>
<proteinExistence type="predicted"/>
<dbReference type="EMBL" id="CP032519">
    <property type="protein sequence ID" value="QEZ47998.1"/>
    <property type="molecule type" value="Genomic_DNA"/>
</dbReference>
<dbReference type="RefSeq" id="WP_151072628.1">
    <property type="nucleotide sequence ID" value="NZ_CP032519.1"/>
</dbReference>
<accession>A0A5P3VPU5</accession>
<feature type="region of interest" description="Disordered" evidence="1">
    <location>
        <begin position="829"/>
        <end position="889"/>
    </location>
</feature>
<keyword evidence="2" id="KW-0067">ATP-binding</keyword>
<dbReference type="GO" id="GO:0005524">
    <property type="term" value="F:ATP binding"/>
    <property type="evidence" value="ECO:0007669"/>
    <property type="project" value="UniProtKB-KW"/>
</dbReference>
<reference evidence="2 3" key="1">
    <citation type="submission" date="2018-09" db="EMBL/GenBank/DDBJ databases">
        <title>Complete genome sequence of Cupriavidus oxalaticus T2, a bacterium capable of phenol tolerance and degradation.</title>
        <authorList>
            <person name="Yan J."/>
        </authorList>
    </citation>
    <scope>NUCLEOTIDE SEQUENCE [LARGE SCALE GENOMIC DNA]</scope>
    <source>
        <strain evidence="2 3">T2</strain>
    </source>
</reference>
<dbReference type="AlphaFoldDB" id="A0A5P3VPU5"/>
<keyword evidence="2" id="KW-0547">Nucleotide-binding</keyword>
<evidence type="ECO:0000256" key="1">
    <source>
        <dbReference type="SAM" id="MobiDB-lite"/>
    </source>
</evidence>
<name>A0A5P3VPU5_9BURK</name>
<dbReference type="Pfam" id="PF04465">
    <property type="entry name" value="DUF499"/>
    <property type="match status" value="1"/>
</dbReference>
<feature type="compositionally biased region" description="Low complexity" evidence="1">
    <location>
        <begin position="850"/>
        <end position="874"/>
    </location>
</feature>
<dbReference type="Proteomes" id="UP000325743">
    <property type="component" value="Chromosome 2"/>
</dbReference>
<gene>
    <name evidence="2" type="ORF">D2917_28410</name>
</gene>
<protein>
    <submittedName>
        <fullName evidence="2">ATP-binding protein</fullName>
    </submittedName>
</protein>